<dbReference type="PANTHER" id="PTHR23092:SF15">
    <property type="entry name" value="INACTIVE NON-CANONICAL POLY(A) RNA POLYMERASE PROTEIN TRF4-2-RELATED"/>
    <property type="match status" value="1"/>
</dbReference>
<organism evidence="8 9">
    <name type="scientific">Parascedosporium putredinis</name>
    <dbReference type="NCBI Taxonomy" id="1442378"/>
    <lineage>
        <taxon>Eukaryota</taxon>
        <taxon>Fungi</taxon>
        <taxon>Dikarya</taxon>
        <taxon>Ascomycota</taxon>
        <taxon>Pezizomycotina</taxon>
        <taxon>Sordariomycetes</taxon>
        <taxon>Hypocreomycetidae</taxon>
        <taxon>Microascales</taxon>
        <taxon>Microascaceae</taxon>
        <taxon>Parascedosporium</taxon>
    </lineage>
</organism>
<reference evidence="8" key="1">
    <citation type="submission" date="2022-11" db="EMBL/GenBank/DDBJ databases">
        <authorList>
            <person name="Scott C."/>
            <person name="Bruce N."/>
        </authorList>
    </citation>
    <scope>NUCLEOTIDE SEQUENCE</scope>
</reference>
<dbReference type="AlphaFoldDB" id="A0A9P1M7S6"/>
<dbReference type="InterPro" id="IPR043519">
    <property type="entry name" value="NT_sf"/>
</dbReference>
<feature type="region of interest" description="Disordered" evidence="5">
    <location>
        <begin position="1"/>
        <end position="56"/>
    </location>
</feature>
<feature type="compositionally biased region" description="Basic and acidic residues" evidence="5">
    <location>
        <begin position="214"/>
        <end position="228"/>
    </location>
</feature>
<feature type="region of interest" description="Disordered" evidence="5">
    <location>
        <begin position="121"/>
        <end position="181"/>
    </location>
</feature>
<evidence type="ECO:0000259" key="6">
    <source>
        <dbReference type="Pfam" id="PF03828"/>
    </source>
</evidence>
<feature type="region of interest" description="Disordered" evidence="5">
    <location>
        <begin position="208"/>
        <end position="240"/>
    </location>
</feature>
<dbReference type="CDD" id="cd05402">
    <property type="entry name" value="NT_PAP_TUTase"/>
    <property type="match status" value="1"/>
</dbReference>
<feature type="region of interest" description="Disordered" evidence="5">
    <location>
        <begin position="550"/>
        <end position="582"/>
    </location>
</feature>
<evidence type="ECO:0000313" key="9">
    <source>
        <dbReference type="Proteomes" id="UP000838763"/>
    </source>
</evidence>
<feature type="compositionally biased region" description="Gly residues" evidence="5">
    <location>
        <begin position="11"/>
        <end position="21"/>
    </location>
</feature>
<name>A0A9P1M7S6_9PEZI</name>
<evidence type="ECO:0000256" key="4">
    <source>
        <dbReference type="ARBA" id="ARBA00022842"/>
    </source>
</evidence>
<evidence type="ECO:0000256" key="5">
    <source>
        <dbReference type="SAM" id="MobiDB-lite"/>
    </source>
</evidence>
<sequence>MDSYRSRNGRRNGGGGGGNHGQGDNDNYRQSDDRYSKSSQSYGASDSYRPDFRPPRGDFTFRVANPAGILPYRLRLVLRAIEGGPAVIGTDIVAATPIPSPVVLGGDDTGAQYKDVDQLTDDEEHDMEISDSDASQPAQPSSKRARRQLQVTDTDANVPKWSNPDPYTALPPPDPSQRKKVDVVQLIRKARVEADEDTPKPLAELDEFISFGGDSDRSDESETDDRGRIPSRASKASSITDRDFGDTLGTLILLVRESGRGGLTPEWVAPRGQDPCPWAVVDHSATRQMGAWLHKEVMDFYEHFRPRQFEQDLRQKLVSHLDNSMKRGGNFSGCEIKAFGSFMSGLYLPLSDMDLVVCSYSLLRTGRETQRCMAKSFLYRFRRFLETDNIPFADSTEVIAKARVPLVKYVDRLTGLKVDVSFENTSGINAIDTFLVWRKQFPSMPILVTVVKQFLVMRGLNEPVNGGIGGFTVICLVVSLLQLMPQVQSRNMIPEHHLGEILLEFFDLYGNRFNYEEVAIRMTPPGYVPKHKVQNFPYRNLDRLSIIDPNNSSNDISGGGQDVRLTTQDGKHSPAYPRGNYSPFETQREFMRQLYEKTYGACSEDAYQFK</sequence>
<feature type="domain" description="PAP-associated" evidence="6">
    <location>
        <begin position="497"/>
        <end position="554"/>
    </location>
</feature>
<feature type="compositionally biased region" description="Acidic residues" evidence="5">
    <location>
        <begin position="121"/>
        <end position="131"/>
    </location>
</feature>
<keyword evidence="3" id="KW-0479">Metal-binding</keyword>
<dbReference type="GO" id="GO:0005730">
    <property type="term" value="C:nucleolus"/>
    <property type="evidence" value="ECO:0007669"/>
    <property type="project" value="TreeGrafter"/>
</dbReference>
<accession>A0A9P1M7S6</accession>
<evidence type="ECO:0000313" key="8">
    <source>
        <dbReference type="EMBL" id="CAI4213433.1"/>
    </source>
</evidence>
<dbReference type="OrthoDB" id="273917at2759"/>
<dbReference type="SUPFAM" id="SSF81631">
    <property type="entry name" value="PAP/OAS1 substrate-binding domain"/>
    <property type="match status" value="1"/>
</dbReference>
<dbReference type="InterPro" id="IPR045862">
    <property type="entry name" value="Trf4-like"/>
</dbReference>
<gene>
    <name evidence="8" type="ORF">PPNO1_LOCUS3179</name>
</gene>
<protein>
    <recommendedName>
        <fullName evidence="2">polynucleotide adenylyltransferase</fullName>
        <ecNumber evidence="2">2.7.7.19</ecNumber>
    </recommendedName>
</protein>
<dbReference type="SUPFAM" id="SSF81301">
    <property type="entry name" value="Nucleotidyltransferase"/>
    <property type="match status" value="1"/>
</dbReference>
<dbReference type="GO" id="GO:0010605">
    <property type="term" value="P:negative regulation of macromolecule metabolic process"/>
    <property type="evidence" value="ECO:0007669"/>
    <property type="project" value="UniProtKB-ARBA"/>
</dbReference>
<evidence type="ECO:0000256" key="3">
    <source>
        <dbReference type="ARBA" id="ARBA00022723"/>
    </source>
</evidence>
<dbReference type="GO" id="GO:1990817">
    <property type="term" value="F:poly(A) RNA polymerase activity"/>
    <property type="evidence" value="ECO:0007669"/>
    <property type="project" value="UniProtKB-EC"/>
</dbReference>
<proteinExistence type="inferred from homology"/>
<dbReference type="EC" id="2.7.7.19" evidence="2"/>
<evidence type="ECO:0000256" key="2">
    <source>
        <dbReference type="ARBA" id="ARBA00012388"/>
    </source>
</evidence>
<dbReference type="GO" id="GO:0003729">
    <property type="term" value="F:mRNA binding"/>
    <property type="evidence" value="ECO:0007669"/>
    <property type="project" value="TreeGrafter"/>
</dbReference>
<keyword evidence="9" id="KW-1185">Reference proteome</keyword>
<dbReference type="Pfam" id="PF03828">
    <property type="entry name" value="PAP_assoc"/>
    <property type="match status" value="1"/>
</dbReference>
<feature type="domain" description="Poly(A) RNA polymerase mitochondrial-like central palm" evidence="7">
    <location>
        <begin position="293"/>
        <end position="430"/>
    </location>
</feature>
<dbReference type="Pfam" id="PF22600">
    <property type="entry name" value="MTPAP-like_central"/>
    <property type="match status" value="1"/>
</dbReference>
<dbReference type="GO" id="GO:0031123">
    <property type="term" value="P:RNA 3'-end processing"/>
    <property type="evidence" value="ECO:0007669"/>
    <property type="project" value="TreeGrafter"/>
</dbReference>
<dbReference type="Proteomes" id="UP000838763">
    <property type="component" value="Unassembled WGS sequence"/>
</dbReference>
<feature type="compositionally biased region" description="Polar residues" evidence="5">
    <location>
        <begin position="132"/>
        <end position="142"/>
    </location>
</feature>
<dbReference type="InterPro" id="IPR002058">
    <property type="entry name" value="PAP_assoc"/>
</dbReference>
<dbReference type="EMBL" id="CALLCH030000008">
    <property type="protein sequence ID" value="CAI4213433.1"/>
    <property type="molecule type" value="Genomic_DNA"/>
</dbReference>
<comment type="similarity">
    <text evidence="1">Belongs to the DNA polymerase type-B-like family.</text>
</comment>
<dbReference type="Gene3D" id="1.10.1410.10">
    <property type="match status" value="1"/>
</dbReference>
<evidence type="ECO:0000259" key="7">
    <source>
        <dbReference type="Pfam" id="PF22600"/>
    </source>
</evidence>
<feature type="compositionally biased region" description="Basic and acidic residues" evidence="5">
    <location>
        <begin position="26"/>
        <end position="36"/>
    </location>
</feature>
<dbReference type="GO" id="GO:0031499">
    <property type="term" value="C:TRAMP complex"/>
    <property type="evidence" value="ECO:0007669"/>
    <property type="project" value="TreeGrafter"/>
</dbReference>
<dbReference type="InterPro" id="IPR054708">
    <property type="entry name" value="MTPAP-like_central"/>
</dbReference>
<dbReference type="Gene3D" id="3.30.460.10">
    <property type="entry name" value="Beta Polymerase, domain 2"/>
    <property type="match status" value="1"/>
</dbReference>
<evidence type="ECO:0000256" key="1">
    <source>
        <dbReference type="ARBA" id="ARBA00008593"/>
    </source>
</evidence>
<dbReference type="GO" id="GO:0046872">
    <property type="term" value="F:metal ion binding"/>
    <property type="evidence" value="ECO:0007669"/>
    <property type="project" value="UniProtKB-KW"/>
</dbReference>
<dbReference type="PANTHER" id="PTHR23092">
    <property type="entry name" value="POLY(A) RNA POLYMERASE"/>
    <property type="match status" value="1"/>
</dbReference>
<comment type="caution">
    <text evidence="8">The sequence shown here is derived from an EMBL/GenBank/DDBJ whole genome shotgun (WGS) entry which is preliminary data.</text>
</comment>
<keyword evidence="4" id="KW-0460">Magnesium</keyword>
<dbReference type="GO" id="GO:0043634">
    <property type="term" value="P:polyadenylation-dependent ncRNA catabolic process"/>
    <property type="evidence" value="ECO:0007669"/>
    <property type="project" value="TreeGrafter"/>
</dbReference>